<name>A0A4V3XLM5_9BACT</name>
<dbReference type="PANTHER" id="PTHR11712:SF336">
    <property type="entry name" value="3-OXOACYL-[ACYL-CARRIER-PROTEIN] SYNTHASE, MITOCHONDRIAL"/>
    <property type="match status" value="1"/>
</dbReference>
<dbReference type="InterPro" id="IPR016039">
    <property type="entry name" value="Thiolase-like"/>
</dbReference>
<dbReference type="Proteomes" id="UP000308528">
    <property type="component" value="Unassembled WGS sequence"/>
</dbReference>
<organism evidence="5 6">
    <name type="scientific">Neolewinella litorea</name>
    <dbReference type="NCBI Taxonomy" id="2562452"/>
    <lineage>
        <taxon>Bacteria</taxon>
        <taxon>Pseudomonadati</taxon>
        <taxon>Bacteroidota</taxon>
        <taxon>Saprospiria</taxon>
        <taxon>Saprospirales</taxon>
        <taxon>Lewinellaceae</taxon>
        <taxon>Neolewinella</taxon>
    </lineage>
</organism>
<dbReference type="InterPro" id="IPR020841">
    <property type="entry name" value="PKS_Beta-ketoAc_synthase_dom"/>
</dbReference>
<dbReference type="InterPro" id="IPR020615">
    <property type="entry name" value="Thiolase_acyl_enz_int_AS"/>
</dbReference>
<evidence type="ECO:0000259" key="4">
    <source>
        <dbReference type="PROSITE" id="PS52004"/>
    </source>
</evidence>
<gene>
    <name evidence="5" type="ORF">E4021_01890</name>
</gene>
<dbReference type="Pfam" id="PF00109">
    <property type="entry name" value="ketoacyl-synt"/>
    <property type="match status" value="1"/>
</dbReference>
<dbReference type="AlphaFoldDB" id="A0A4V3XLM5"/>
<evidence type="ECO:0000313" key="6">
    <source>
        <dbReference type="Proteomes" id="UP000308528"/>
    </source>
</evidence>
<sequence length="377" mass="38934">MRYAIAGTGTISAAGTDAGAQALTLRSGIPSWQIDETTGLPVYAVPILPPHPEIESFGEAHYLDRSSLLGLHAADQAVREAGWQGKDFAVIVGCSRGPTETWEASYANFAADGKPPVRTSPQTTLGSIAFAVAEYFGTGSLSSGVSVTCSSGFHALLHGIGLLGAGLADRVLVGGTEAPLTPFTLRQMEALRVYAPVPGRTTQAACRPFDSPPSGMVVGEGAAFLALERLVPRHRYAITGLGAARERAGSSTGISREGLALQQAMRQAVGGQDAMPDFVIAHAPGTARGDAAEREAINQVFPDSTPPVTSFKWATGHTFGASGPLALVAGLALLEGQEYLPLPHLAENIASLPGPNRFLVNATGFGGNAVSVLVGRN</sequence>
<accession>A0A4V3XLM5</accession>
<dbReference type="OrthoDB" id="1141849at2"/>
<dbReference type="RefSeq" id="WP_136456199.1">
    <property type="nucleotide sequence ID" value="NZ_SRSF01000001.1"/>
</dbReference>
<evidence type="ECO:0000256" key="3">
    <source>
        <dbReference type="RuleBase" id="RU003694"/>
    </source>
</evidence>
<dbReference type="InterPro" id="IPR014030">
    <property type="entry name" value="Ketoacyl_synth_N"/>
</dbReference>
<reference evidence="5 6" key="1">
    <citation type="submission" date="2019-04" db="EMBL/GenBank/DDBJ databases">
        <title>Lewinella litorea sp. nov., isolated from a marine sand.</title>
        <authorList>
            <person name="Yoon J.-H."/>
        </authorList>
    </citation>
    <scope>NUCLEOTIDE SEQUENCE [LARGE SCALE GENOMIC DNA]</scope>
    <source>
        <strain evidence="5 6">HSMS-39</strain>
    </source>
</reference>
<dbReference type="InterPro" id="IPR014031">
    <property type="entry name" value="Ketoacyl_synth_C"/>
</dbReference>
<protein>
    <submittedName>
        <fullName evidence="5">Beta-ketoacyl synthase</fullName>
    </submittedName>
</protein>
<feature type="domain" description="Ketosynthase family 3 (KS3)" evidence="4">
    <location>
        <begin position="1"/>
        <end position="376"/>
    </location>
</feature>
<dbReference type="PANTHER" id="PTHR11712">
    <property type="entry name" value="POLYKETIDE SYNTHASE-RELATED"/>
    <property type="match status" value="1"/>
</dbReference>
<evidence type="ECO:0000256" key="1">
    <source>
        <dbReference type="ARBA" id="ARBA00008467"/>
    </source>
</evidence>
<dbReference type="InterPro" id="IPR000794">
    <property type="entry name" value="Beta-ketoacyl_synthase"/>
</dbReference>
<keyword evidence="6" id="KW-1185">Reference proteome</keyword>
<dbReference type="PROSITE" id="PS52004">
    <property type="entry name" value="KS3_2"/>
    <property type="match status" value="1"/>
</dbReference>
<dbReference type="GO" id="GO:0006633">
    <property type="term" value="P:fatty acid biosynthetic process"/>
    <property type="evidence" value="ECO:0007669"/>
    <property type="project" value="TreeGrafter"/>
</dbReference>
<evidence type="ECO:0000313" key="5">
    <source>
        <dbReference type="EMBL" id="THH41373.1"/>
    </source>
</evidence>
<dbReference type="EMBL" id="SRSF01000001">
    <property type="protein sequence ID" value="THH41373.1"/>
    <property type="molecule type" value="Genomic_DNA"/>
</dbReference>
<dbReference type="SMART" id="SM00825">
    <property type="entry name" value="PKS_KS"/>
    <property type="match status" value="1"/>
</dbReference>
<comment type="caution">
    <text evidence="5">The sequence shown here is derived from an EMBL/GenBank/DDBJ whole genome shotgun (WGS) entry which is preliminary data.</text>
</comment>
<keyword evidence="2 3" id="KW-0808">Transferase</keyword>
<dbReference type="PROSITE" id="PS00098">
    <property type="entry name" value="THIOLASE_1"/>
    <property type="match status" value="1"/>
</dbReference>
<dbReference type="GO" id="GO:0004315">
    <property type="term" value="F:3-oxoacyl-[acyl-carrier-protein] synthase activity"/>
    <property type="evidence" value="ECO:0007669"/>
    <property type="project" value="TreeGrafter"/>
</dbReference>
<dbReference type="SUPFAM" id="SSF53901">
    <property type="entry name" value="Thiolase-like"/>
    <property type="match status" value="1"/>
</dbReference>
<dbReference type="Pfam" id="PF02801">
    <property type="entry name" value="Ketoacyl-synt_C"/>
    <property type="match status" value="1"/>
</dbReference>
<evidence type="ECO:0000256" key="2">
    <source>
        <dbReference type="ARBA" id="ARBA00022679"/>
    </source>
</evidence>
<dbReference type="Gene3D" id="3.40.47.10">
    <property type="match status" value="2"/>
</dbReference>
<proteinExistence type="inferred from homology"/>
<comment type="similarity">
    <text evidence="1 3">Belongs to the thiolase-like superfamily. Beta-ketoacyl-ACP synthases family.</text>
</comment>